<organism evidence="5 6">
    <name type="scientific">Rhodocytophaga rosea</name>
    <dbReference type="NCBI Taxonomy" id="2704465"/>
    <lineage>
        <taxon>Bacteria</taxon>
        <taxon>Pseudomonadati</taxon>
        <taxon>Bacteroidota</taxon>
        <taxon>Cytophagia</taxon>
        <taxon>Cytophagales</taxon>
        <taxon>Rhodocytophagaceae</taxon>
        <taxon>Rhodocytophaga</taxon>
    </lineage>
</organism>
<evidence type="ECO:0000256" key="1">
    <source>
        <dbReference type="ARBA" id="ARBA00022676"/>
    </source>
</evidence>
<evidence type="ECO:0000256" key="2">
    <source>
        <dbReference type="ARBA" id="ARBA00022679"/>
    </source>
</evidence>
<dbReference type="Pfam" id="PF04577">
    <property type="entry name" value="Glyco_transf_61"/>
    <property type="match status" value="1"/>
</dbReference>
<keyword evidence="6" id="KW-1185">Reference proteome</keyword>
<dbReference type="Proteomes" id="UP000480178">
    <property type="component" value="Chromosome"/>
</dbReference>
<name>A0A6C0GQR9_9BACT</name>
<dbReference type="GO" id="GO:0016757">
    <property type="term" value="F:glycosyltransferase activity"/>
    <property type="evidence" value="ECO:0007669"/>
    <property type="project" value="UniProtKB-KW"/>
</dbReference>
<evidence type="ECO:0000259" key="4">
    <source>
        <dbReference type="Pfam" id="PF04577"/>
    </source>
</evidence>
<dbReference type="PANTHER" id="PTHR20961">
    <property type="entry name" value="GLYCOSYLTRANSFERASE"/>
    <property type="match status" value="1"/>
</dbReference>
<keyword evidence="3" id="KW-0325">Glycoprotein</keyword>
<dbReference type="InterPro" id="IPR007657">
    <property type="entry name" value="Glycosyltransferase_61"/>
</dbReference>
<keyword evidence="2 5" id="KW-0808">Transferase</keyword>
<dbReference type="AlphaFoldDB" id="A0A6C0GQR9"/>
<evidence type="ECO:0000313" key="5">
    <source>
        <dbReference type="EMBL" id="QHT70204.1"/>
    </source>
</evidence>
<dbReference type="RefSeq" id="WP_162446186.1">
    <property type="nucleotide sequence ID" value="NZ_CP048222.1"/>
</dbReference>
<dbReference type="InterPro" id="IPR049625">
    <property type="entry name" value="Glyco_transf_61_cat"/>
</dbReference>
<feature type="domain" description="Glycosyltransferase 61 catalytic" evidence="4">
    <location>
        <begin position="170"/>
        <end position="345"/>
    </location>
</feature>
<reference evidence="5 6" key="1">
    <citation type="submission" date="2020-01" db="EMBL/GenBank/DDBJ databases">
        <authorList>
            <person name="Kim M.K."/>
        </authorList>
    </citation>
    <scope>NUCLEOTIDE SEQUENCE [LARGE SCALE GENOMIC DNA]</scope>
    <source>
        <strain evidence="5 6">172606-1</strain>
    </source>
</reference>
<keyword evidence="1" id="KW-0328">Glycosyltransferase</keyword>
<sequence>MKQFLTKVRGKTLNVLRKVIYYNHKYKPKGSFVSTKEYVQAHKDSGVKYYEIFPDQVTTLEIPTDLLPILSPWSVYDTFDPTRERTLYVITNYVVSVVPKGRLYSNNIDMVAVITQDNFLLADVSFQYHMHRKARPQENKVFKQNYFIAPKKYKGVVFNMLAGGGPIINYGHWLIDVVPRIHLLKKSGWFDKVDWFVVPNYRIDFQKDTLRLLGVSADKIIIGTDQLHIEADTLISSTAPRGDRSYLMPDWVVDFHRKAYINPNIDEKKYPSMIYITRRDGKARKVLNEPELITTLESYGCKCLELRSYSFVEKVNLFNAAKVIISVTGAGLANVMYCNKSAKVIEIFPDVLIHTFNYNLAEVVGLDFYFMVCKAETGAKNLTEANDANITVDIVALKKLMDEEIFKKVDLY</sequence>
<accession>A0A6C0GQR9</accession>
<evidence type="ECO:0000256" key="3">
    <source>
        <dbReference type="ARBA" id="ARBA00023180"/>
    </source>
</evidence>
<dbReference type="KEGG" id="rhoz:GXP67_27940"/>
<gene>
    <name evidence="5" type="ORF">GXP67_27940</name>
</gene>
<protein>
    <submittedName>
        <fullName evidence="5">Glycosyltransferase family 61 protein</fullName>
    </submittedName>
</protein>
<proteinExistence type="predicted"/>
<dbReference type="EMBL" id="CP048222">
    <property type="protein sequence ID" value="QHT70204.1"/>
    <property type="molecule type" value="Genomic_DNA"/>
</dbReference>
<evidence type="ECO:0000313" key="6">
    <source>
        <dbReference type="Proteomes" id="UP000480178"/>
    </source>
</evidence>